<sequence length="74" mass="8625">MDRKIILGFLYLITLIAIFWTHVWFKIFLALFVGLPIVYFHAILRKPEDSLEDLRIGSLVNDLPNGPRGEYSTF</sequence>
<dbReference type="InterPro" id="IPR004895">
    <property type="entry name" value="Prenylated_rab_accept_PRA1"/>
</dbReference>
<keyword evidence="7" id="KW-0813">Transport</keyword>
<organism evidence="8 9">
    <name type="scientific">Penstemon smallii</name>
    <dbReference type="NCBI Taxonomy" id="265156"/>
    <lineage>
        <taxon>Eukaryota</taxon>
        <taxon>Viridiplantae</taxon>
        <taxon>Streptophyta</taxon>
        <taxon>Embryophyta</taxon>
        <taxon>Tracheophyta</taxon>
        <taxon>Spermatophyta</taxon>
        <taxon>Magnoliopsida</taxon>
        <taxon>eudicotyledons</taxon>
        <taxon>Gunneridae</taxon>
        <taxon>Pentapetalae</taxon>
        <taxon>asterids</taxon>
        <taxon>lamiids</taxon>
        <taxon>Lamiales</taxon>
        <taxon>Plantaginaceae</taxon>
        <taxon>Cheloneae</taxon>
        <taxon>Penstemon</taxon>
    </lineage>
</organism>
<dbReference type="GO" id="GO:0005783">
    <property type="term" value="C:endoplasmic reticulum"/>
    <property type="evidence" value="ECO:0007669"/>
    <property type="project" value="UniProtKB-ARBA"/>
</dbReference>
<evidence type="ECO:0000313" key="8">
    <source>
        <dbReference type="EMBL" id="KAL3812519.1"/>
    </source>
</evidence>
<keyword evidence="6 7" id="KW-0472">Membrane</keyword>
<evidence type="ECO:0000256" key="2">
    <source>
        <dbReference type="ARBA" id="ARBA00004141"/>
    </source>
</evidence>
<evidence type="ECO:0000256" key="5">
    <source>
        <dbReference type="ARBA" id="ARBA00022989"/>
    </source>
</evidence>
<feature type="transmembrane region" description="Helical" evidence="7">
    <location>
        <begin position="27"/>
        <end position="44"/>
    </location>
</feature>
<dbReference type="EMBL" id="JBJXBP010000008">
    <property type="protein sequence ID" value="KAL3812519.1"/>
    <property type="molecule type" value="Genomic_DNA"/>
</dbReference>
<evidence type="ECO:0000256" key="4">
    <source>
        <dbReference type="ARBA" id="ARBA00022692"/>
    </source>
</evidence>
<dbReference type="GO" id="GO:0016020">
    <property type="term" value="C:membrane"/>
    <property type="evidence" value="ECO:0007669"/>
    <property type="project" value="UniProtKB-SubCell"/>
</dbReference>
<keyword evidence="5 7" id="KW-1133">Transmembrane helix</keyword>
<proteinExistence type="inferred from homology"/>
<name>A0ABD3RIF3_9LAMI</name>
<evidence type="ECO:0000256" key="1">
    <source>
        <dbReference type="ARBA" id="ARBA00002501"/>
    </source>
</evidence>
<keyword evidence="4 7" id="KW-0812">Transmembrane</keyword>
<evidence type="ECO:0000256" key="7">
    <source>
        <dbReference type="RuleBase" id="RU363107"/>
    </source>
</evidence>
<dbReference type="Pfam" id="PF03208">
    <property type="entry name" value="PRA1"/>
    <property type="match status" value="1"/>
</dbReference>
<comment type="caution">
    <text evidence="8">The sequence shown here is derived from an EMBL/GenBank/DDBJ whole genome shotgun (WGS) entry which is preliminary data.</text>
</comment>
<dbReference type="GO" id="GO:0016192">
    <property type="term" value="P:vesicle-mediated transport"/>
    <property type="evidence" value="ECO:0007669"/>
    <property type="project" value="UniProtKB-ARBA"/>
</dbReference>
<comment type="similarity">
    <text evidence="3 7">Belongs to the PRA1 family.</text>
</comment>
<feature type="transmembrane region" description="Helical" evidence="7">
    <location>
        <begin position="5"/>
        <end position="21"/>
    </location>
</feature>
<comment type="function">
    <text evidence="1 7">May be involved in both secretory and endocytic intracellular trafficking in the endosomal/prevacuolar compartments.</text>
</comment>
<evidence type="ECO:0000313" key="9">
    <source>
        <dbReference type="Proteomes" id="UP001634393"/>
    </source>
</evidence>
<dbReference type="AlphaFoldDB" id="A0ABD3RIF3"/>
<comment type="subcellular location">
    <subcellularLocation>
        <location evidence="2 7">Membrane</location>
        <topology evidence="2 7">Multi-pass membrane protein</topology>
    </subcellularLocation>
</comment>
<evidence type="ECO:0000256" key="3">
    <source>
        <dbReference type="ARBA" id="ARBA00006483"/>
    </source>
</evidence>
<protein>
    <recommendedName>
        <fullName evidence="7">PRA1 family protein</fullName>
    </recommendedName>
</protein>
<gene>
    <name evidence="8" type="ORF">ACJIZ3_013787</name>
</gene>
<accession>A0ABD3RIF3</accession>
<dbReference type="Proteomes" id="UP001634393">
    <property type="component" value="Unassembled WGS sequence"/>
</dbReference>
<evidence type="ECO:0000256" key="6">
    <source>
        <dbReference type="ARBA" id="ARBA00023136"/>
    </source>
</evidence>
<reference evidence="8 9" key="1">
    <citation type="submission" date="2024-12" db="EMBL/GenBank/DDBJ databases">
        <title>The unique morphological basis and parallel evolutionary history of personate flowers in Penstemon.</title>
        <authorList>
            <person name="Depatie T.H."/>
            <person name="Wessinger C.A."/>
        </authorList>
    </citation>
    <scope>NUCLEOTIDE SEQUENCE [LARGE SCALE GENOMIC DNA]</scope>
    <source>
        <strain evidence="8">WTNN_2</strain>
        <tissue evidence="8">Leaf</tissue>
    </source>
</reference>
<keyword evidence="9" id="KW-1185">Reference proteome</keyword>